<reference evidence="2 3" key="1">
    <citation type="submission" date="2019-04" db="EMBL/GenBank/DDBJ databases">
        <title>Comparative genomics of Aeromonas veronii strains pathogenic to fish.</title>
        <authorList>
            <person name="Cascarano M.C."/>
            <person name="Smyrli M."/>
            <person name="Katharios P."/>
        </authorList>
    </citation>
    <scope>NUCLEOTIDE SEQUENCE [LARGE SCALE GENOMIC DNA]</scope>
    <source>
        <strain evidence="2 3">XU1</strain>
    </source>
</reference>
<organism evidence="2 3">
    <name type="scientific">Aeromonas veronii</name>
    <dbReference type="NCBI Taxonomy" id="654"/>
    <lineage>
        <taxon>Bacteria</taxon>
        <taxon>Pseudomonadati</taxon>
        <taxon>Pseudomonadota</taxon>
        <taxon>Gammaproteobacteria</taxon>
        <taxon>Aeromonadales</taxon>
        <taxon>Aeromonadaceae</taxon>
        <taxon>Aeromonas</taxon>
    </lineage>
</organism>
<dbReference type="EMBL" id="SSUX01000011">
    <property type="protein sequence ID" value="THJ43703.1"/>
    <property type="molecule type" value="Genomic_DNA"/>
</dbReference>
<comment type="caution">
    <text evidence="2">The sequence shown here is derived from an EMBL/GenBank/DDBJ whole genome shotgun (WGS) entry which is preliminary data.</text>
</comment>
<feature type="compositionally biased region" description="Acidic residues" evidence="1">
    <location>
        <begin position="89"/>
        <end position="99"/>
    </location>
</feature>
<gene>
    <name evidence="2" type="ORF">E8Q35_15475</name>
</gene>
<evidence type="ECO:0000313" key="2">
    <source>
        <dbReference type="EMBL" id="THJ43703.1"/>
    </source>
</evidence>
<dbReference type="Proteomes" id="UP000309618">
    <property type="component" value="Unassembled WGS sequence"/>
</dbReference>
<sequence length="99" mass="11288">MLLKAMSESDTSSIATLLEDQPAPNGIYVLRYLMRFIMMLRHQMVSDIFGVERLSEIRHMLELTTNKITLAPPTNQDATMSNDIGVEPDPYEESDSPWQ</sequence>
<feature type="compositionally biased region" description="Polar residues" evidence="1">
    <location>
        <begin position="71"/>
        <end position="82"/>
    </location>
</feature>
<name>A0A4S5CGX3_AERVE</name>
<dbReference type="AlphaFoldDB" id="A0A4S5CGX3"/>
<evidence type="ECO:0000313" key="3">
    <source>
        <dbReference type="Proteomes" id="UP000309618"/>
    </source>
</evidence>
<accession>A0A4S5CGX3</accession>
<feature type="region of interest" description="Disordered" evidence="1">
    <location>
        <begin position="71"/>
        <end position="99"/>
    </location>
</feature>
<evidence type="ECO:0000256" key="1">
    <source>
        <dbReference type="SAM" id="MobiDB-lite"/>
    </source>
</evidence>
<proteinExistence type="predicted"/>
<protein>
    <submittedName>
        <fullName evidence="2">Uncharacterized protein</fullName>
    </submittedName>
</protein>